<dbReference type="InterPro" id="IPR026856">
    <property type="entry name" value="Sialidase_fam"/>
</dbReference>
<evidence type="ECO:0000256" key="3">
    <source>
        <dbReference type="ARBA" id="ARBA00012733"/>
    </source>
</evidence>
<dbReference type="Pfam" id="PF13088">
    <property type="entry name" value="BNR_2"/>
    <property type="match status" value="1"/>
</dbReference>
<dbReference type="AlphaFoldDB" id="A0A6B1DYR8"/>
<dbReference type="PANTHER" id="PTHR10628">
    <property type="entry name" value="SIALIDASE"/>
    <property type="match status" value="1"/>
</dbReference>
<dbReference type="Gene3D" id="2.120.10.10">
    <property type="match status" value="1"/>
</dbReference>
<evidence type="ECO:0000259" key="5">
    <source>
        <dbReference type="Pfam" id="PF13088"/>
    </source>
</evidence>
<comment type="caution">
    <text evidence="6">The sequence shown here is derived from an EMBL/GenBank/DDBJ whole genome shotgun (WGS) entry which is preliminary data.</text>
</comment>
<comment type="similarity">
    <text evidence="2">Belongs to the glycosyl hydrolase 33 family.</text>
</comment>
<feature type="region of interest" description="Disordered" evidence="4">
    <location>
        <begin position="1"/>
        <end position="22"/>
    </location>
</feature>
<organism evidence="6">
    <name type="scientific">Caldilineaceae bacterium SB0662_bin_9</name>
    <dbReference type="NCBI Taxonomy" id="2605258"/>
    <lineage>
        <taxon>Bacteria</taxon>
        <taxon>Bacillati</taxon>
        <taxon>Chloroflexota</taxon>
        <taxon>Caldilineae</taxon>
        <taxon>Caldilineales</taxon>
        <taxon>Caldilineaceae</taxon>
    </lineage>
</organism>
<evidence type="ECO:0000256" key="2">
    <source>
        <dbReference type="ARBA" id="ARBA00009348"/>
    </source>
</evidence>
<evidence type="ECO:0000256" key="4">
    <source>
        <dbReference type="SAM" id="MobiDB-lite"/>
    </source>
</evidence>
<proteinExistence type="inferred from homology"/>
<protein>
    <recommendedName>
        <fullName evidence="3">exo-alpha-sialidase</fullName>
        <ecNumber evidence="3">3.2.1.18</ecNumber>
    </recommendedName>
</protein>
<dbReference type="InterPro" id="IPR036278">
    <property type="entry name" value="Sialidase_sf"/>
</dbReference>
<dbReference type="GO" id="GO:0004308">
    <property type="term" value="F:exo-alpha-sialidase activity"/>
    <property type="evidence" value="ECO:0007669"/>
    <property type="project" value="UniProtKB-EC"/>
</dbReference>
<evidence type="ECO:0000313" key="6">
    <source>
        <dbReference type="EMBL" id="MYD91792.1"/>
    </source>
</evidence>
<dbReference type="EC" id="3.2.1.18" evidence="3"/>
<dbReference type="PANTHER" id="PTHR10628:SF30">
    <property type="entry name" value="EXO-ALPHA-SIALIDASE"/>
    <property type="match status" value="1"/>
</dbReference>
<dbReference type="GO" id="GO:0009313">
    <property type="term" value="P:oligosaccharide catabolic process"/>
    <property type="evidence" value="ECO:0007669"/>
    <property type="project" value="TreeGrafter"/>
</dbReference>
<accession>A0A6B1DYR8</accession>
<dbReference type="GO" id="GO:0006689">
    <property type="term" value="P:ganglioside catabolic process"/>
    <property type="evidence" value="ECO:0007669"/>
    <property type="project" value="TreeGrafter"/>
</dbReference>
<name>A0A6B1DYR8_9CHLR</name>
<dbReference type="CDD" id="cd15482">
    <property type="entry name" value="Sialidase_non-viral"/>
    <property type="match status" value="1"/>
</dbReference>
<dbReference type="EMBL" id="VXPY01000115">
    <property type="protein sequence ID" value="MYD91792.1"/>
    <property type="molecule type" value="Genomic_DNA"/>
</dbReference>
<comment type="catalytic activity">
    <reaction evidence="1">
        <text>Hydrolysis of alpha-(2-&gt;3)-, alpha-(2-&gt;6)-, alpha-(2-&gt;8)- glycosidic linkages of terminal sialic acid residues in oligosaccharides, glycoproteins, glycolipids, colominic acid and synthetic substrates.</text>
        <dbReference type="EC" id="3.2.1.18"/>
    </reaction>
</comment>
<gene>
    <name evidence="6" type="ORF">F4Y08_15915</name>
</gene>
<sequence>MPVGSQVPAGSRIPATTQPKSGDNAIMLDEQVLFKSGTLGYHTFRIPALLTSDSGRVLAFAEGRVHGSGDAGTIELVLRHSDDHGSSWSDLRVVVKEDDMTCGNPCPVQDSATSTIWLWFCKNTAEGGEGLITQGKAKRTVWLTHSLDDGDNWSEPVDMTDRVMQPDWTWYATGPGHGIQLQTGRMLVPCDHMVGLHLDRTKDPYHSHVVFSDDGGATWHIGGIVRDGTNECEVVELLNGDVMINCRNYADRSQRAVAISRDLGSSFEEFRWDQALIEPVCQASIVRWPQADNGLLFANPASATDRTRMTVRHSTDEGFSWPRAKLLHAGPAAYSDLAVSAEGTALCLYERGIDGPRETLTLARFNTDWLMEAP</sequence>
<feature type="domain" description="Sialidase" evidence="5">
    <location>
        <begin position="56"/>
        <end position="344"/>
    </location>
</feature>
<dbReference type="GO" id="GO:0016020">
    <property type="term" value="C:membrane"/>
    <property type="evidence" value="ECO:0007669"/>
    <property type="project" value="TreeGrafter"/>
</dbReference>
<evidence type="ECO:0000256" key="1">
    <source>
        <dbReference type="ARBA" id="ARBA00000427"/>
    </source>
</evidence>
<dbReference type="SUPFAM" id="SSF50939">
    <property type="entry name" value="Sialidases"/>
    <property type="match status" value="1"/>
</dbReference>
<reference evidence="6" key="1">
    <citation type="submission" date="2019-09" db="EMBL/GenBank/DDBJ databases">
        <title>Characterisation of the sponge microbiome using genome-centric metagenomics.</title>
        <authorList>
            <person name="Engelberts J.P."/>
            <person name="Robbins S.J."/>
            <person name="De Goeij J.M."/>
            <person name="Aranda M."/>
            <person name="Bell S.C."/>
            <person name="Webster N.S."/>
        </authorList>
    </citation>
    <scope>NUCLEOTIDE SEQUENCE</scope>
    <source>
        <strain evidence="6">SB0662_bin_9</strain>
    </source>
</reference>
<dbReference type="GO" id="GO:0005737">
    <property type="term" value="C:cytoplasm"/>
    <property type="evidence" value="ECO:0007669"/>
    <property type="project" value="TreeGrafter"/>
</dbReference>
<dbReference type="InterPro" id="IPR011040">
    <property type="entry name" value="Sialidase"/>
</dbReference>